<proteinExistence type="predicted"/>
<name>A0A5J4UZ47_9EUKA</name>
<sequence length="320" mass="36823">MSEIEMKQLMRKGAQTLKSLAALAESNKNREQFDLKFKLHEILSPLIHIHCPCNLKCANQNEFTESDEISELHGVVFWTLGSLSFYRDDVHQYLIDKHNIIEHAISVVVSYSGQRDSNRRVGIILSGPLRYLCRHLLQNIQRNQEVGQIAGVGLKQCSLMSFDRMRKQNWRLIFDAKKVRIWSGNCLNWIQTYGNEEIQEKSIKEWKFLEAQIGEFGCCGGSQEQANTIIANNLYYTSQFFTQQRKGTEQCPAQPGLIKRMEEILEQEGGMDEIDSNIFIRVQQVFSMTNSVAKSAYTIVTNSYKQISILNLLQLFLNQA</sequence>
<dbReference type="Proteomes" id="UP000324800">
    <property type="component" value="Unassembled WGS sequence"/>
</dbReference>
<evidence type="ECO:0000313" key="1">
    <source>
        <dbReference type="EMBL" id="KAA6375131.1"/>
    </source>
</evidence>
<protein>
    <submittedName>
        <fullName evidence="1">Uncharacterized protein</fullName>
    </submittedName>
</protein>
<reference evidence="1 2" key="1">
    <citation type="submission" date="2019-03" db="EMBL/GenBank/DDBJ databases">
        <title>Single cell metagenomics reveals metabolic interactions within the superorganism composed of flagellate Streblomastix strix and complex community of Bacteroidetes bacteria on its surface.</title>
        <authorList>
            <person name="Treitli S.C."/>
            <person name="Kolisko M."/>
            <person name="Husnik F."/>
            <person name="Keeling P."/>
            <person name="Hampl V."/>
        </authorList>
    </citation>
    <scope>NUCLEOTIDE SEQUENCE [LARGE SCALE GENOMIC DNA]</scope>
    <source>
        <strain evidence="1">ST1C</strain>
    </source>
</reference>
<gene>
    <name evidence="1" type="ORF">EZS28_029341</name>
</gene>
<comment type="caution">
    <text evidence="1">The sequence shown here is derived from an EMBL/GenBank/DDBJ whole genome shotgun (WGS) entry which is preliminary data.</text>
</comment>
<evidence type="ECO:0000313" key="2">
    <source>
        <dbReference type="Proteomes" id="UP000324800"/>
    </source>
</evidence>
<dbReference type="EMBL" id="SNRW01011454">
    <property type="protein sequence ID" value="KAA6375131.1"/>
    <property type="molecule type" value="Genomic_DNA"/>
</dbReference>
<organism evidence="1 2">
    <name type="scientific">Streblomastix strix</name>
    <dbReference type="NCBI Taxonomy" id="222440"/>
    <lineage>
        <taxon>Eukaryota</taxon>
        <taxon>Metamonada</taxon>
        <taxon>Preaxostyla</taxon>
        <taxon>Oxymonadida</taxon>
        <taxon>Streblomastigidae</taxon>
        <taxon>Streblomastix</taxon>
    </lineage>
</organism>
<accession>A0A5J4UZ47</accession>
<dbReference type="AlphaFoldDB" id="A0A5J4UZ47"/>